<dbReference type="Proteomes" id="UP000663844">
    <property type="component" value="Unassembled WGS sequence"/>
</dbReference>
<evidence type="ECO:0000256" key="1">
    <source>
        <dbReference type="SAM" id="Phobius"/>
    </source>
</evidence>
<evidence type="ECO:0000313" key="3">
    <source>
        <dbReference type="Proteomes" id="UP000663844"/>
    </source>
</evidence>
<reference evidence="2" key="1">
    <citation type="submission" date="2021-02" db="EMBL/GenBank/DDBJ databases">
        <authorList>
            <person name="Nowell W R."/>
        </authorList>
    </citation>
    <scope>NUCLEOTIDE SEQUENCE</scope>
</reference>
<proteinExistence type="predicted"/>
<name>A0A820A1V3_9BILA</name>
<evidence type="ECO:0000313" key="2">
    <source>
        <dbReference type="EMBL" id="CAF4184317.1"/>
    </source>
</evidence>
<organism evidence="2 3">
    <name type="scientific">Adineta steineri</name>
    <dbReference type="NCBI Taxonomy" id="433720"/>
    <lineage>
        <taxon>Eukaryota</taxon>
        <taxon>Metazoa</taxon>
        <taxon>Spiralia</taxon>
        <taxon>Gnathifera</taxon>
        <taxon>Rotifera</taxon>
        <taxon>Eurotatoria</taxon>
        <taxon>Bdelloidea</taxon>
        <taxon>Adinetida</taxon>
        <taxon>Adinetidae</taxon>
        <taxon>Adineta</taxon>
    </lineage>
</organism>
<keyword evidence="1" id="KW-1133">Transmembrane helix</keyword>
<feature type="non-terminal residue" evidence="2">
    <location>
        <position position="50"/>
    </location>
</feature>
<dbReference type="EMBL" id="CAJOAZ010008424">
    <property type="protein sequence ID" value="CAF4184317.1"/>
    <property type="molecule type" value="Genomic_DNA"/>
</dbReference>
<feature type="transmembrane region" description="Helical" evidence="1">
    <location>
        <begin position="20"/>
        <end position="42"/>
    </location>
</feature>
<accession>A0A820A1V3</accession>
<comment type="caution">
    <text evidence="2">The sequence shown here is derived from an EMBL/GenBank/DDBJ whole genome shotgun (WGS) entry which is preliminary data.</text>
</comment>
<sequence length="50" mass="5548">MSSSLDYNAYLALIEKNLYAIGGPIIIILGTICSIISLFVFCQKKLRKNP</sequence>
<keyword evidence="1" id="KW-0472">Membrane</keyword>
<keyword evidence="1" id="KW-0812">Transmembrane</keyword>
<gene>
    <name evidence="2" type="ORF">OXD698_LOCUS39917</name>
</gene>
<protein>
    <submittedName>
        <fullName evidence="2">Uncharacterized protein</fullName>
    </submittedName>
</protein>
<dbReference type="AlphaFoldDB" id="A0A820A1V3"/>